<dbReference type="eggNOG" id="ENOG5032JIF">
    <property type="taxonomic scope" value="Bacteria"/>
</dbReference>
<feature type="chain" id="PRO_5001847194" evidence="1">
    <location>
        <begin position="26"/>
        <end position="273"/>
    </location>
</feature>
<reference evidence="2 3" key="1">
    <citation type="submission" date="2014-08" db="EMBL/GenBank/DDBJ databases">
        <title>Comparative genomics of the Paenibacillus odorifer group.</title>
        <authorList>
            <person name="den Bakker H.C."/>
            <person name="Tsai Y.-C."/>
            <person name="Martin N."/>
            <person name="Korlach J."/>
            <person name="Wiedmann M."/>
        </authorList>
    </citation>
    <scope>NUCLEOTIDE SEQUENCE [LARGE SCALE GENOMIC DNA]</scope>
    <source>
        <strain evidence="2 3">DSM 15220</strain>
    </source>
</reference>
<dbReference type="RefSeq" id="WP_025708198.1">
    <property type="nucleotide sequence ID" value="NZ_CP009287.1"/>
</dbReference>
<evidence type="ECO:0000313" key="2">
    <source>
        <dbReference type="EMBL" id="AIQ71631.1"/>
    </source>
</evidence>
<gene>
    <name evidence="2" type="ORF">PGRAT_31630</name>
</gene>
<dbReference type="STRING" id="189425.PGRAT_31630"/>
<dbReference type="EMBL" id="CP009287">
    <property type="protein sequence ID" value="AIQ71631.1"/>
    <property type="molecule type" value="Genomic_DNA"/>
</dbReference>
<name>A0A089MCS0_9BACL</name>
<dbReference type="KEGG" id="pgm:PGRAT_31630"/>
<accession>A0A089MCS0</accession>
<keyword evidence="1" id="KW-0732">Signal</keyword>
<keyword evidence="3" id="KW-1185">Reference proteome</keyword>
<feature type="signal peptide" evidence="1">
    <location>
        <begin position="1"/>
        <end position="25"/>
    </location>
</feature>
<organism evidence="2 3">
    <name type="scientific">Paenibacillus graminis</name>
    <dbReference type="NCBI Taxonomy" id="189425"/>
    <lineage>
        <taxon>Bacteria</taxon>
        <taxon>Bacillati</taxon>
        <taxon>Bacillota</taxon>
        <taxon>Bacilli</taxon>
        <taxon>Bacillales</taxon>
        <taxon>Paenibacillaceae</taxon>
        <taxon>Paenibacillus</taxon>
    </lineage>
</organism>
<protein>
    <submittedName>
        <fullName evidence="2">Uncharacterized protein</fullName>
    </submittedName>
</protein>
<proteinExistence type="predicted"/>
<sequence>MFKKLTATVLSLCLILTIISSNIFATNVSGNHNENGFEVVQNDEHIVKVKGEHNGDVLYATLNRDTNEYTMETLEKPKGFFAAMTATKSVYTEYSVNVGIIDGDVVDAVIVNKVTGEELSLEQNTDKVSAQLPALIPVITWGGSALLAFLLEQAAAIAIGAITAYVITDLISDIKKQSQYNYWAAWVRRGDVYLNPEAFPNDNAAFTYLKSANSGEINLFARTSSKAQQAARQVAGFALFEAGNNSEGNYPHYHPTERTGERFSNHVWYYPGT</sequence>
<dbReference type="Proteomes" id="UP000029500">
    <property type="component" value="Chromosome"/>
</dbReference>
<evidence type="ECO:0000256" key="1">
    <source>
        <dbReference type="SAM" id="SignalP"/>
    </source>
</evidence>
<dbReference type="HOGENOM" id="CLU_1018791_0_0_9"/>
<dbReference type="OrthoDB" id="2991751at2"/>
<evidence type="ECO:0000313" key="3">
    <source>
        <dbReference type="Proteomes" id="UP000029500"/>
    </source>
</evidence>
<dbReference type="AlphaFoldDB" id="A0A089MCS0"/>